<dbReference type="RefSeq" id="WP_191726154.1">
    <property type="nucleotide sequence ID" value="NZ_JACSPY010000006.1"/>
</dbReference>
<dbReference type="Gene3D" id="3.40.710.10">
    <property type="entry name" value="DD-peptidase/beta-lactamase superfamily"/>
    <property type="match status" value="1"/>
</dbReference>
<dbReference type="PANTHER" id="PTHR46825:SF9">
    <property type="entry name" value="BETA-LACTAMASE-RELATED DOMAIN-CONTAINING PROTEIN"/>
    <property type="match status" value="1"/>
</dbReference>
<gene>
    <name evidence="2" type="ORF">H9634_07900</name>
</gene>
<name>A0ABR8WUF0_9MICO</name>
<organism evidence="2 3">
    <name type="scientific">Brevibacterium gallinarum</name>
    <dbReference type="NCBI Taxonomy" id="2762220"/>
    <lineage>
        <taxon>Bacteria</taxon>
        <taxon>Bacillati</taxon>
        <taxon>Actinomycetota</taxon>
        <taxon>Actinomycetes</taxon>
        <taxon>Micrococcales</taxon>
        <taxon>Brevibacteriaceae</taxon>
        <taxon>Brevibacterium</taxon>
    </lineage>
</organism>
<reference evidence="2 3" key="1">
    <citation type="submission" date="2020-08" db="EMBL/GenBank/DDBJ databases">
        <title>A Genomic Blueprint of the Chicken Gut Microbiome.</title>
        <authorList>
            <person name="Gilroy R."/>
            <person name="Ravi A."/>
            <person name="Getino M."/>
            <person name="Pursley I."/>
            <person name="Horton D.L."/>
            <person name="Alikhan N.-F."/>
            <person name="Baker D."/>
            <person name="Gharbi K."/>
            <person name="Hall N."/>
            <person name="Watson M."/>
            <person name="Adriaenssens E.M."/>
            <person name="Foster-Nyarko E."/>
            <person name="Jarju S."/>
            <person name="Secka A."/>
            <person name="Antonio M."/>
            <person name="Oren A."/>
            <person name="Chaudhuri R."/>
            <person name="La Ragione R.M."/>
            <person name="Hildebrand F."/>
            <person name="Pallen M.J."/>
        </authorList>
    </citation>
    <scope>NUCLEOTIDE SEQUENCE [LARGE SCALE GENOMIC DNA]</scope>
    <source>
        <strain evidence="2 3">Re57</strain>
    </source>
</reference>
<sequence>MRLTDDALAAAREVVLTEAAAASVPEVAFGIISDGQVVAGQGCDRIYRIASMTKSFTAATVLGLCRGLIPAVGRRPDLDDLLADWLPALSTGQWAEEITVRDALTMATGLPKDDPWADRLESMPISQLQRLMQSPALTNFPAGGGFEYANYGYAMLGAFVEAVTGRAFTDVVHLHLIAPLGLESTGFDVRRLDADRLVTGYRRTHDGDLEPQPISLPGAFSAIGGLASTVEDIAVWVAALIESAQRREPGDACRALGRGDAEARAWRRVLADLQQAQRPISIAHARDHAVSVGYGYGLRCAFDTRYGHTAGHSGGYPGFSLHMRWHAATGAGIIVLANLTGFPAEEVATRALHAALAELQATAPDAGLRPASRPATQTPVQKAAAASEAVATAEAEAVSAAATASDAETTSKAASASETATAGRPVIYPVAPIAGFEPTELARTRQQQAEAMIASGDDRGAAAVFSANMDLDIPRSERLAAWARIRDHLGARTSENQGAEGRGEPVVEWLTALSARWTVWAADGAEPRRGRRVEMMLNPAGEIQQLTVTALPEDTAPAGRAESSNA</sequence>
<accession>A0ABR8WUF0</accession>
<feature type="domain" description="Beta-lactamase-related" evidence="1">
    <location>
        <begin position="21"/>
        <end position="354"/>
    </location>
</feature>
<dbReference type="PANTHER" id="PTHR46825">
    <property type="entry name" value="D-ALANYL-D-ALANINE-CARBOXYPEPTIDASE/ENDOPEPTIDASE AMPH"/>
    <property type="match status" value="1"/>
</dbReference>
<protein>
    <submittedName>
        <fullName evidence="2">Beta-lactamase family protein</fullName>
    </submittedName>
</protein>
<dbReference type="InterPro" id="IPR012338">
    <property type="entry name" value="Beta-lactam/transpept-like"/>
</dbReference>
<dbReference type="Proteomes" id="UP000651517">
    <property type="component" value="Unassembled WGS sequence"/>
</dbReference>
<dbReference type="Pfam" id="PF00144">
    <property type="entry name" value="Beta-lactamase"/>
    <property type="match status" value="1"/>
</dbReference>
<dbReference type="InterPro" id="IPR001466">
    <property type="entry name" value="Beta-lactam-related"/>
</dbReference>
<evidence type="ECO:0000313" key="2">
    <source>
        <dbReference type="EMBL" id="MBD8020702.1"/>
    </source>
</evidence>
<evidence type="ECO:0000259" key="1">
    <source>
        <dbReference type="Pfam" id="PF00144"/>
    </source>
</evidence>
<dbReference type="InterPro" id="IPR050491">
    <property type="entry name" value="AmpC-like"/>
</dbReference>
<comment type="caution">
    <text evidence="2">The sequence shown here is derived from an EMBL/GenBank/DDBJ whole genome shotgun (WGS) entry which is preliminary data.</text>
</comment>
<keyword evidence="3" id="KW-1185">Reference proteome</keyword>
<evidence type="ECO:0000313" key="3">
    <source>
        <dbReference type="Proteomes" id="UP000651517"/>
    </source>
</evidence>
<proteinExistence type="predicted"/>
<dbReference type="EMBL" id="JACSPY010000006">
    <property type="protein sequence ID" value="MBD8020702.1"/>
    <property type="molecule type" value="Genomic_DNA"/>
</dbReference>
<dbReference type="SUPFAM" id="SSF56601">
    <property type="entry name" value="beta-lactamase/transpeptidase-like"/>
    <property type="match status" value="1"/>
</dbReference>